<dbReference type="PROSITE" id="PS51257">
    <property type="entry name" value="PROKAR_LIPOPROTEIN"/>
    <property type="match status" value="1"/>
</dbReference>
<gene>
    <name evidence="2" type="ORF">HGMM_F07F09C19</name>
</gene>
<organism evidence="2">
    <name type="scientific">uncultured Aquificia bacterium</name>
    <dbReference type="NCBI Taxonomy" id="453415"/>
    <lineage>
        <taxon>Bacteria</taxon>
        <taxon>Pseudomonadati</taxon>
        <taxon>Aquificota</taxon>
        <taxon>Aquificia</taxon>
        <taxon>environmental samples</taxon>
    </lineage>
</organism>
<reference evidence="2" key="1">
    <citation type="journal article" date="2005" name="Environ. Microbiol.">
        <title>Genetic and functional properties of uncultivated thermophilic crenarchaeotes from a subsurface gold mine as revealed by analysis of genome fragments.</title>
        <authorList>
            <person name="Nunoura T."/>
            <person name="Hirayama H."/>
            <person name="Takami H."/>
            <person name="Oida H."/>
            <person name="Nishi S."/>
            <person name="Shimamura S."/>
            <person name="Suzuki Y."/>
            <person name="Inagaki F."/>
            <person name="Takai K."/>
            <person name="Nealson K.H."/>
            <person name="Horikoshi K."/>
        </authorList>
    </citation>
    <scope>NUCLEOTIDE SEQUENCE</scope>
</reference>
<sequence length="90" mass="10464">MRKTLMVLLLAFPFLFSCATAVKQECPVCQPKIVEKPVIVRCEIPEVPPANLEKITEQDPYDERLRKLIKNYGLLKEENYLLRKATEVCR</sequence>
<proteinExistence type="predicted"/>
<accession>H5SBV8</accession>
<reference evidence="2" key="2">
    <citation type="journal article" date="2012" name="PLoS ONE">
        <title>A Deeply Branching Thermophilic Bacterium with an Ancient Acetyl-CoA Pathway Dominates a Subsurface Ecosystem.</title>
        <authorList>
            <person name="Takami H."/>
            <person name="Noguchi H."/>
            <person name="Takaki Y."/>
            <person name="Uchiyama I."/>
            <person name="Toyoda A."/>
            <person name="Nishi S."/>
            <person name="Chee G.-J."/>
            <person name="Arai W."/>
            <person name="Nunoura T."/>
            <person name="Itoh T."/>
            <person name="Hattori M."/>
            <person name="Takai K."/>
        </authorList>
    </citation>
    <scope>NUCLEOTIDE SEQUENCE</scope>
</reference>
<dbReference type="AlphaFoldDB" id="H5SBV8"/>
<feature type="chain" id="PRO_5003598046" description="Lipoprotein" evidence="1">
    <location>
        <begin position="20"/>
        <end position="90"/>
    </location>
</feature>
<protein>
    <recommendedName>
        <fullName evidence="3">Lipoprotein</fullName>
    </recommendedName>
</protein>
<evidence type="ECO:0008006" key="3">
    <source>
        <dbReference type="Google" id="ProtNLM"/>
    </source>
</evidence>
<feature type="signal peptide" evidence="1">
    <location>
        <begin position="1"/>
        <end position="19"/>
    </location>
</feature>
<name>H5SBV8_9BACT</name>
<keyword evidence="1" id="KW-0732">Signal</keyword>
<evidence type="ECO:0000256" key="1">
    <source>
        <dbReference type="SAM" id="SignalP"/>
    </source>
</evidence>
<dbReference type="EMBL" id="AP011663">
    <property type="protein sequence ID" value="BAL53644.1"/>
    <property type="molecule type" value="Genomic_DNA"/>
</dbReference>
<evidence type="ECO:0000313" key="2">
    <source>
        <dbReference type="EMBL" id="BAL53644.1"/>
    </source>
</evidence>